<proteinExistence type="predicted"/>
<name>A0AAD8Z6V9_9TELE</name>
<comment type="caution">
    <text evidence="1">The sequence shown here is derived from an EMBL/GenBank/DDBJ whole genome shotgun (WGS) entry which is preliminary data.</text>
</comment>
<evidence type="ECO:0000313" key="2">
    <source>
        <dbReference type="Proteomes" id="UP001239994"/>
    </source>
</evidence>
<gene>
    <name evidence="1" type="ORF">P4O66_011898</name>
</gene>
<dbReference type="AlphaFoldDB" id="A0AAD8Z6V9"/>
<reference evidence="1" key="1">
    <citation type="submission" date="2023-03" db="EMBL/GenBank/DDBJ databases">
        <title>Electrophorus voltai genome.</title>
        <authorList>
            <person name="Bian C."/>
        </authorList>
    </citation>
    <scope>NUCLEOTIDE SEQUENCE</scope>
    <source>
        <strain evidence="1">CB-2022</strain>
        <tissue evidence="1">Muscle</tissue>
    </source>
</reference>
<sequence length="265" mass="29496">MPPSVGSASAAAKHCNPDRAMLTKTRYCCNPDRAMFTKTRYCCNPDRAMLTKTRCCCNPDRAMLTKTRYCCNPDRAMLTKTRCCCNPDRAMLTKTRCCCNPDRAMLTETHRCCLWGCLPQTHMDCNEIVKYADECLASHKGVHLLSQLTRASLFCTDASSSRPRGPTEETLTTVVRNRSTRVQGSSRDSPPPWRLSSCEVSAEGFAPPTDGCDGGRTPPAALLRSCTVAGLRRHVWIRCQDLWLVPSKEGEDIPEESSTTLEERS</sequence>
<accession>A0AAD8Z6V9</accession>
<dbReference type="EMBL" id="JAROKS010000018">
    <property type="protein sequence ID" value="KAK1793521.1"/>
    <property type="molecule type" value="Genomic_DNA"/>
</dbReference>
<protein>
    <submittedName>
        <fullName evidence="1">Uncharacterized protein</fullName>
    </submittedName>
</protein>
<evidence type="ECO:0000313" key="1">
    <source>
        <dbReference type="EMBL" id="KAK1793521.1"/>
    </source>
</evidence>
<keyword evidence="2" id="KW-1185">Reference proteome</keyword>
<dbReference type="Proteomes" id="UP001239994">
    <property type="component" value="Unassembled WGS sequence"/>
</dbReference>
<organism evidence="1 2">
    <name type="scientific">Electrophorus voltai</name>
    <dbReference type="NCBI Taxonomy" id="2609070"/>
    <lineage>
        <taxon>Eukaryota</taxon>
        <taxon>Metazoa</taxon>
        <taxon>Chordata</taxon>
        <taxon>Craniata</taxon>
        <taxon>Vertebrata</taxon>
        <taxon>Euteleostomi</taxon>
        <taxon>Actinopterygii</taxon>
        <taxon>Neopterygii</taxon>
        <taxon>Teleostei</taxon>
        <taxon>Ostariophysi</taxon>
        <taxon>Gymnotiformes</taxon>
        <taxon>Gymnotoidei</taxon>
        <taxon>Gymnotidae</taxon>
        <taxon>Electrophorus</taxon>
    </lineage>
</organism>